<evidence type="ECO:0000259" key="1">
    <source>
        <dbReference type="Pfam" id="PF12728"/>
    </source>
</evidence>
<feature type="domain" description="Helix-turn-helix" evidence="1">
    <location>
        <begin position="8"/>
        <end position="54"/>
    </location>
</feature>
<dbReference type="EMBL" id="MFEN01000011">
    <property type="protein sequence ID" value="OGE84449.1"/>
    <property type="molecule type" value="Genomic_DNA"/>
</dbReference>
<accession>A0A1F5P3D1</accession>
<comment type="caution">
    <text evidence="2">The sequence shown here is derived from an EMBL/GenBank/DDBJ whole genome shotgun (WGS) entry which is preliminary data.</text>
</comment>
<gene>
    <name evidence="2" type="ORF">A2846_00900</name>
</gene>
<dbReference type="Pfam" id="PF12728">
    <property type="entry name" value="HTH_17"/>
    <property type="match status" value="1"/>
</dbReference>
<dbReference type="Proteomes" id="UP000176339">
    <property type="component" value="Unassembled WGS sequence"/>
</dbReference>
<dbReference type="InterPro" id="IPR009061">
    <property type="entry name" value="DNA-bd_dom_put_sf"/>
</dbReference>
<organism evidence="2 3">
    <name type="scientific">Candidatus Doudnabacteria bacterium RIFCSPHIGHO2_01_FULL_49_9</name>
    <dbReference type="NCBI Taxonomy" id="1817827"/>
    <lineage>
        <taxon>Bacteria</taxon>
        <taxon>Candidatus Doudnaibacteriota</taxon>
    </lineage>
</organism>
<evidence type="ECO:0000313" key="2">
    <source>
        <dbReference type="EMBL" id="OGE84449.1"/>
    </source>
</evidence>
<dbReference type="InterPro" id="IPR041657">
    <property type="entry name" value="HTH_17"/>
</dbReference>
<reference evidence="2 3" key="1">
    <citation type="journal article" date="2016" name="Nat. Commun.">
        <title>Thousands of microbial genomes shed light on interconnected biogeochemical processes in an aquifer system.</title>
        <authorList>
            <person name="Anantharaman K."/>
            <person name="Brown C.T."/>
            <person name="Hug L.A."/>
            <person name="Sharon I."/>
            <person name="Castelle C.J."/>
            <person name="Probst A.J."/>
            <person name="Thomas B.C."/>
            <person name="Singh A."/>
            <person name="Wilkins M.J."/>
            <person name="Karaoz U."/>
            <person name="Brodie E.L."/>
            <person name="Williams K.H."/>
            <person name="Hubbard S.S."/>
            <person name="Banfield J.F."/>
        </authorList>
    </citation>
    <scope>NUCLEOTIDE SEQUENCE [LARGE SCALE GENOMIC DNA]</scope>
</reference>
<evidence type="ECO:0000313" key="3">
    <source>
        <dbReference type="Proteomes" id="UP000176339"/>
    </source>
</evidence>
<name>A0A1F5P3D1_9BACT</name>
<protein>
    <recommendedName>
        <fullName evidence="1">Helix-turn-helix domain-containing protein</fullName>
    </recommendedName>
</protein>
<dbReference type="AlphaFoldDB" id="A0A1F5P3D1"/>
<proteinExistence type="predicted"/>
<sequence>MPEKDKIYGVAELAKFFVVSEKTIWEWCKKGLLPAFKIGKEWKVRVSDLNKAINGKISVRKNKGGTLF</sequence>
<dbReference type="SUPFAM" id="SSF46955">
    <property type="entry name" value="Putative DNA-binding domain"/>
    <property type="match status" value="1"/>
</dbReference>